<protein>
    <recommendedName>
        <fullName evidence="2">NusG-like N-terminal domain-containing protein</fullName>
    </recommendedName>
</protein>
<dbReference type="RefSeq" id="WP_066450824.1">
    <property type="nucleotide sequence ID" value="NZ_JANKBF010000008.1"/>
</dbReference>
<dbReference type="GeneID" id="98914965"/>
<dbReference type="Proteomes" id="UP000295515">
    <property type="component" value="Unassembled WGS sequence"/>
</dbReference>
<name>A0A4R3Z6Y6_9FIRM</name>
<dbReference type="Gene3D" id="3.30.70.940">
    <property type="entry name" value="NusG, N-terminal domain"/>
    <property type="match status" value="1"/>
</dbReference>
<organism evidence="3 4">
    <name type="scientific">Longibaculum muris</name>
    <dbReference type="NCBI Taxonomy" id="1796628"/>
    <lineage>
        <taxon>Bacteria</taxon>
        <taxon>Bacillati</taxon>
        <taxon>Bacillota</taxon>
        <taxon>Erysipelotrichia</taxon>
        <taxon>Erysipelotrichales</taxon>
        <taxon>Coprobacillaceae</taxon>
        <taxon>Longibaculum</taxon>
    </lineage>
</organism>
<dbReference type="AlphaFoldDB" id="A0A4R3Z6Y6"/>
<evidence type="ECO:0000313" key="3">
    <source>
        <dbReference type="EMBL" id="TCW01041.1"/>
    </source>
</evidence>
<evidence type="ECO:0000256" key="1">
    <source>
        <dbReference type="ARBA" id="ARBA00023163"/>
    </source>
</evidence>
<feature type="domain" description="NusG-like N-terminal" evidence="2">
    <location>
        <begin position="2"/>
        <end position="66"/>
    </location>
</feature>
<proteinExistence type="predicted"/>
<gene>
    <name evidence="3" type="ORF">EDD60_105145</name>
</gene>
<dbReference type="InterPro" id="IPR006645">
    <property type="entry name" value="NGN-like_dom"/>
</dbReference>
<evidence type="ECO:0000259" key="2">
    <source>
        <dbReference type="Pfam" id="PF02357"/>
    </source>
</evidence>
<accession>A0A4R3Z6Y6</accession>
<reference evidence="3 4" key="1">
    <citation type="submission" date="2019-03" db="EMBL/GenBank/DDBJ databases">
        <title>Genomic Encyclopedia of Type Strains, Phase IV (KMG-IV): sequencing the most valuable type-strain genomes for metagenomic binning, comparative biology and taxonomic classification.</title>
        <authorList>
            <person name="Goeker M."/>
        </authorList>
    </citation>
    <scope>NUCLEOTIDE SEQUENCE [LARGE SCALE GENOMIC DNA]</scope>
    <source>
        <strain evidence="3 4">DSM 29487</strain>
    </source>
</reference>
<dbReference type="SUPFAM" id="SSF82679">
    <property type="entry name" value="N-utilization substance G protein NusG, N-terminal domain"/>
    <property type="match status" value="1"/>
</dbReference>
<keyword evidence="1" id="KW-0804">Transcription</keyword>
<dbReference type="EMBL" id="SMCQ01000005">
    <property type="protein sequence ID" value="TCW01041.1"/>
    <property type="molecule type" value="Genomic_DNA"/>
</dbReference>
<dbReference type="GO" id="GO:0006354">
    <property type="term" value="P:DNA-templated transcription elongation"/>
    <property type="evidence" value="ECO:0007669"/>
    <property type="project" value="InterPro"/>
</dbReference>
<dbReference type="Pfam" id="PF02357">
    <property type="entry name" value="NusG"/>
    <property type="match status" value="1"/>
</dbReference>
<sequence>MFWYVVHKKIYKDDSLVNYFNKQDGIRAFIPKVEKWYSASNVRDYVLKDLYPDYMFIVTEMDKEVLFEAYKEFFHSRNNILTLSSEEKSLMEYFYSNENVIKHSVGNIVNSKLIVDEGPLLNYNGEIVKIDRHHRTATLKSIFFNNKFLVPLEVVSKS</sequence>
<keyword evidence="4" id="KW-1185">Reference proteome</keyword>
<evidence type="ECO:0000313" key="4">
    <source>
        <dbReference type="Proteomes" id="UP000295515"/>
    </source>
</evidence>
<comment type="caution">
    <text evidence="3">The sequence shown here is derived from an EMBL/GenBank/DDBJ whole genome shotgun (WGS) entry which is preliminary data.</text>
</comment>
<dbReference type="InterPro" id="IPR036735">
    <property type="entry name" value="NGN_dom_sf"/>
</dbReference>